<reference evidence="2" key="1">
    <citation type="journal article" date="2014" name="Int. J. Syst. Evol. Microbiol.">
        <title>Complete genome sequence of Corynebacterium casei LMG S-19264T (=DSM 44701T), isolated from a smear-ripened cheese.</title>
        <authorList>
            <consortium name="US DOE Joint Genome Institute (JGI-PGF)"/>
            <person name="Walter F."/>
            <person name="Albersmeier A."/>
            <person name="Kalinowski J."/>
            <person name="Ruckert C."/>
        </authorList>
    </citation>
    <scope>NUCLEOTIDE SEQUENCE</scope>
    <source>
        <strain evidence="2">CGMCC 1.12919</strain>
    </source>
</reference>
<evidence type="ECO:0000313" key="3">
    <source>
        <dbReference type="Proteomes" id="UP000637002"/>
    </source>
</evidence>
<sequence>MTHDFADTLLAVALGRAIAADLSPTTREPLPEEWRALLERMDAMERPDATEASSDDEAIAERKVVLRS</sequence>
<evidence type="ECO:0000256" key="1">
    <source>
        <dbReference type="SAM" id="MobiDB-lite"/>
    </source>
</evidence>
<name>A0A916UTQ2_9HYPH</name>
<feature type="compositionally biased region" description="Basic and acidic residues" evidence="1">
    <location>
        <begin position="59"/>
        <end position="68"/>
    </location>
</feature>
<organism evidence="2 3">
    <name type="scientific">Chelatococcus reniformis</name>
    <dbReference type="NCBI Taxonomy" id="1494448"/>
    <lineage>
        <taxon>Bacteria</taxon>
        <taxon>Pseudomonadati</taxon>
        <taxon>Pseudomonadota</taxon>
        <taxon>Alphaproteobacteria</taxon>
        <taxon>Hyphomicrobiales</taxon>
        <taxon>Chelatococcaceae</taxon>
        <taxon>Chelatococcus</taxon>
    </lineage>
</organism>
<dbReference type="Proteomes" id="UP000637002">
    <property type="component" value="Unassembled WGS sequence"/>
</dbReference>
<dbReference type="EMBL" id="BMGG01000010">
    <property type="protein sequence ID" value="GGC86257.1"/>
    <property type="molecule type" value="Genomic_DNA"/>
</dbReference>
<keyword evidence="3" id="KW-1185">Reference proteome</keyword>
<accession>A0A916UTQ2</accession>
<dbReference type="AlphaFoldDB" id="A0A916UTQ2"/>
<evidence type="ECO:0000313" key="2">
    <source>
        <dbReference type="EMBL" id="GGC86257.1"/>
    </source>
</evidence>
<gene>
    <name evidence="2" type="ORF">GCM10010994_50190</name>
</gene>
<reference evidence="2" key="2">
    <citation type="submission" date="2020-09" db="EMBL/GenBank/DDBJ databases">
        <authorList>
            <person name="Sun Q."/>
            <person name="Zhou Y."/>
        </authorList>
    </citation>
    <scope>NUCLEOTIDE SEQUENCE</scope>
    <source>
        <strain evidence="2">CGMCC 1.12919</strain>
    </source>
</reference>
<dbReference type="RefSeq" id="WP_188611928.1">
    <property type="nucleotide sequence ID" value="NZ_BMGG01000010.1"/>
</dbReference>
<feature type="region of interest" description="Disordered" evidence="1">
    <location>
        <begin position="45"/>
        <end position="68"/>
    </location>
</feature>
<comment type="caution">
    <text evidence="2">The sequence shown here is derived from an EMBL/GenBank/DDBJ whole genome shotgun (WGS) entry which is preliminary data.</text>
</comment>
<protein>
    <submittedName>
        <fullName evidence="2">Uncharacterized protein</fullName>
    </submittedName>
</protein>
<proteinExistence type="predicted"/>